<accession>A0A553PYU0</accession>
<evidence type="ECO:0000313" key="1">
    <source>
        <dbReference type="EMBL" id="TRY82844.1"/>
    </source>
</evidence>
<protein>
    <submittedName>
        <fullName evidence="1">Uncharacterized protein</fullName>
    </submittedName>
</protein>
<dbReference type="Proteomes" id="UP000316079">
    <property type="component" value="Unassembled WGS sequence"/>
</dbReference>
<reference evidence="1 2" key="1">
    <citation type="journal article" date="2019" name="Sci. Data">
        <title>Hybrid genome assembly and annotation of Danionella translucida.</title>
        <authorList>
            <person name="Kadobianskyi M."/>
            <person name="Schulze L."/>
            <person name="Schuelke M."/>
            <person name="Judkewitz B."/>
        </authorList>
    </citation>
    <scope>NUCLEOTIDE SEQUENCE [LARGE SCALE GENOMIC DNA]</scope>
    <source>
        <strain evidence="1 2">Bolton</strain>
    </source>
</reference>
<dbReference type="OrthoDB" id="5981864at2759"/>
<sequence length="78" mass="8835">MLLFLPKTLDYLAGGSIILSLKMSNPAVKFKKDKEIIADYETQVKDLKYLPSAQAKPLAIVPDFAGQTVSEHPWWCRR</sequence>
<dbReference type="AlphaFoldDB" id="A0A553PYU0"/>
<dbReference type="EMBL" id="SRMA01026534">
    <property type="protein sequence ID" value="TRY82844.1"/>
    <property type="molecule type" value="Genomic_DNA"/>
</dbReference>
<keyword evidence="2" id="KW-1185">Reference proteome</keyword>
<organism evidence="1 2">
    <name type="scientific">Danionella cerebrum</name>
    <dbReference type="NCBI Taxonomy" id="2873325"/>
    <lineage>
        <taxon>Eukaryota</taxon>
        <taxon>Metazoa</taxon>
        <taxon>Chordata</taxon>
        <taxon>Craniata</taxon>
        <taxon>Vertebrata</taxon>
        <taxon>Euteleostomi</taxon>
        <taxon>Actinopterygii</taxon>
        <taxon>Neopterygii</taxon>
        <taxon>Teleostei</taxon>
        <taxon>Ostariophysi</taxon>
        <taxon>Cypriniformes</taxon>
        <taxon>Danionidae</taxon>
        <taxon>Danioninae</taxon>
        <taxon>Danionella</taxon>
    </lineage>
</organism>
<proteinExistence type="predicted"/>
<comment type="caution">
    <text evidence="1">The sequence shown here is derived from an EMBL/GenBank/DDBJ whole genome shotgun (WGS) entry which is preliminary data.</text>
</comment>
<gene>
    <name evidence="1" type="ORF">DNTS_022057</name>
</gene>
<evidence type="ECO:0000313" key="2">
    <source>
        <dbReference type="Proteomes" id="UP000316079"/>
    </source>
</evidence>
<name>A0A553PYU0_9TELE</name>